<sequence>MSSYKRWPKGSWMRLTSAETLKALMRQRNFSMERLGRYSGCSKSFISHLCAGRKSTCTPQLATRIAEALEVPLELLFVFNESADCGQNVRTSPKERATA</sequence>
<dbReference type="InterPro" id="IPR001387">
    <property type="entry name" value="Cro/C1-type_HTH"/>
</dbReference>
<protein>
    <submittedName>
        <fullName evidence="2">Helix-turn-helix DNA binding protein</fullName>
    </submittedName>
</protein>
<reference evidence="2 3" key="1">
    <citation type="submission" date="2019-07" db="EMBL/GenBank/DDBJ databases">
        <authorList>
            <person name="Stoner T.H."/>
            <person name="Garlena R.A."/>
            <person name="Russell D.A."/>
            <person name="Pope W.H."/>
            <person name="Jacobs-Sera D."/>
            <person name="Hatfull G.F."/>
        </authorList>
    </citation>
    <scope>NUCLEOTIDE SEQUENCE [LARGE SCALE GENOMIC DNA]</scope>
</reference>
<dbReference type="SUPFAM" id="SSF47413">
    <property type="entry name" value="lambda repressor-like DNA-binding domains"/>
    <property type="match status" value="1"/>
</dbReference>
<dbReference type="SMART" id="SM00530">
    <property type="entry name" value="HTH_XRE"/>
    <property type="match status" value="1"/>
</dbReference>
<dbReference type="KEGG" id="vg:62974346"/>
<dbReference type="Gene3D" id="1.10.260.40">
    <property type="entry name" value="lambda repressor-like DNA-binding domains"/>
    <property type="match status" value="1"/>
</dbReference>
<evidence type="ECO:0000259" key="1">
    <source>
        <dbReference type="PROSITE" id="PS50943"/>
    </source>
</evidence>
<evidence type="ECO:0000313" key="3">
    <source>
        <dbReference type="Proteomes" id="UP000326855"/>
    </source>
</evidence>
<dbReference type="RefSeq" id="YP_010001181.1">
    <property type="nucleotide sequence ID" value="NC_053173.1"/>
</dbReference>
<gene>
    <name evidence="2" type="primary">44</name>
    <name evidence="2" type="ORF">PBI_TOAST_44</name>
</gene>
<name>A0A5J6TCI2_9CAUD</name>
<dbReference type="Proteomes" id="UP000326855">
    <property type="component" value="Segment"/>
</dbReference>
<dbReference type="GO" id="GO:0003677">
    <property type="term" value="F:DNA binding"/>
    <property type="evidence" value="ECO:0007669"/>
    <property type="project" value="InterPro"/>
</dbReference>
<proteinExistence type="predicted"/>
<organism evidence="2 3">
    <name type="scientific">Gordonia phage Toast</name>
    <dbReference type="NCBI Taxonomy" id="2599852"/>
    <lineage>
        <taxon>Viruses</taxon>
        <taxon>Duplodnaviria</taxon>
        <taxon>Heunggongvirae</taxon>
        <taxon>Uroviricota</taxon>
        <taxon>Caudoviricetes</taxon>
        <taxon>Fairfaxidumvirus</taxon>
        <taxon>Fairfaxidumvirus toast</taxon>
    </lineage>
</organism>
<feature type="domain" description="HTH cro/C1-type" evidence="1">
    <location>
        <begin position="21"/>
        <end position="76"/>
    </location>
</feature>
<dbReference type="InterPro" id="IPR010982">
    <property type="entry name" value="Lambda_DNA-bd_dom_sf"/>
</dbReference>
<dbReference type="EMBL" id="MN234161">
    <property type="protein sequence ID" value="QFG08104.1"/>
    <property type="molecule type" value="Genomic_DNA"/>
</dbReference>
<accession>A0A5J6TCI2</accession>
<dbReference type="GeneID" id="62974346"/>
<dbReference type="PROSITE" id="PS50943">
    <property type="entry name" value="HTH_CROC1"/>
    <property type="match status" value="1"/>
</dbReference>
<keyword evidence="3" id="KW-1185">Reference proteome</keyword>
<dbReference type="Pfam" id="PF13560">
    <property type="entry name" value="HTH_31"/>
    <property type="match status" value="1"/>
</dbReference>
<evidence type="ECO:0000313" key="2">
    <source>
        <dbReference type="EMBL" id="QFG08104.1"/>
    </source>
</evidence>